<dbReference type="CDD" id="cd01144">
    <property type="entry name" value="BtuF"/>
    <property type="match status" value="1"/>
</dbReference>
<comment type="caution">
    <text evidence="4">The sequence shown here is derived from an EMBL/GenBank/DDBJ whole genome shotgun (WGS) entry which is preliminary data.</text>
</comment>
<dbReference type="Proteomes" id="UP000242181">
    <property type="component" value="Unassembled WGS sequence"/>
</dbReference>
<dbReference type="EMBL" id="PXYH01000012">
    <property type="protein sequence ID" value="PSJ41456.1"/>
    <property type="molecule type" value="Genomic_DNA"/>
</dbReference>
<dbReference type="AlphaFoldDB" id="A0A2P7QU12"/>
<dbReference type="Pfam" id="PF01497">
    <property type="entry name" value="Peripla_BP_2"/>
    <property type="match status" value="1"/>
</dbReference>
<organism evidence="4 5">
    <name type="scientific">Zobellella taiwanensis</name>
    <dbReference type="NCBI Taxonomy" id="347535"/>
    <lineage>
        <taxon>Bacteria</taxon>
        <taxon>Pseudomonadati</taxon>
        <taxon>Pseudomonadota</taxon>
        <taxon>Gammaproteobacteria</taxon>
        <taxon>Aeromonadales</taxon>
        <taxon>Aeromonadaceae</taxon>
        <taxon>Zobellella</taxon>
    </lineage>
</organism>
<dbReference type="NCBIfam" id="NF038402">
    <property type="entry name" value="TroA_like"/>
    <property type="match status" value="1"/>
</dbReference>
<dbReference type="PANTHER" id="PTHR30535">
    <property type="entry name" value="VITAMIN B12-BINDING PROTEIN"/>
    <property type="match status" value="1"/>
</dbReference>
<sequence>MVRVLGILLLLAANHACARPERIVSLSPHITEMLFAIGAGEQVVATDEASDYPARVASLPKVANYRSLNLERILALQPDLVVAWRSAQSLQVAPLEQLGIRVVYSEPRRLHDLADELEYLGRLTGQEHQASQVAAHYRRELDQLARQYRDAAAVSVFYQLGESPLMSVNGDTWMGQAVRLCGGENITEHSLSPYPQIDPEFVLAQNPGVILAENRAQLRRWLDWPELKAVQKRQLFTIDADSLHRFTPRTPAGIATLCRQLELAR</sequence>
<evidence type="ECO:0000256" key="1">
    <source>
        <dbReference type="ARBA" id="ARBA00022729"/>
    </source>
</evidence>
<feature type="domain" description="Fe/B12 periplasmic-binding" evidence="3">
    <location>
        <begin position="22"/>
        <end position="265"/>
    </location>
</feature>
<proteinExistence type="predicted"/>
<evidence type="ECO:0000313" key="4">
    <source>
        <dbReference type="EMBL" id="PSJ41456.1"/>
    </source>
</evidence>
<evidence type="ECO:0000256" key="2">
    <source>
        <dbReference type="SAM" id="SignalP"/>
    </source>
</evidence>
<name>A0A2P7QU12_9GAMM</name>
<dbReference type="SUPFAM" id="SSF53807">
    <property type="entry name" value="Helical backbone' metal receptor"/>
    <property type="match status" value="1"/>
</dbReference>
<keyword evidence="1 2" id="KW-0732">Signal</keyword>
<gene>
    <name evidence="4" type="ORF">C7I36_09955</name>
</gene>
<reference evidence="4 5" key="1">
    <citation type="submission" date="2018-03" db="EMBL/GenBank/DDBJ databases">
        <title>The draft genome of Zobellella taiwanensis JCM 13381.</title>
        <authorList>
            <person name="Liu L."/>
            <person name="Li L."/>
            <person name="Wang T."/>
            <person name="Zhang X."/>
            <person name="Liang L."/>
        </authorList>
    </citation>
    <scope>NUCLEOTIDE SEQUENCE [LARGE SCALE GENOMIC DNA]</scope>
    <source>
        <strain evidence="4 5">JCM 13381</strain>
    </source>
</reference>
<dbReference type="OrthoDB" id="6495095at2"/>
<dbReference type="PANTHER" id="PTHR30535:SF34">
    <property type="entry name" value="MOLYBDATE-BINDING PROTEIN MOLA"/>
    <property type="match status" value="1"/>
</dbReference>
<dbReference type="Gene3D" id="3.40.50.1980">
    <property type="entry name" value="Nitrogenase molybdenum iron protein domain"/>
    <property type="match status" value="2"/>
</dbReference>
<accession>A0A2P7QU12</accession>
<dbReference type="RefSeq" id="WP_106453574.1">
    <property type="nucleotide sequence ID" value="NZ_PXYH01000012.1"/>
</dbReference>
<dbReference type="InterPro" id="IPR050902">
    <property type="entry name" value="ABC_Transporter_SBP"/>
</dbReference>
<keyword evidence="5" id="KW-1185">Reference proteome</keyword>
<protein>
    <submittedName>
        <fullName evidence="4">Cobalamin-binding protein</fullName>
    </submittedName>
</protein>
<evidence type="ECO:0000259" key="3">
    <source>
        <dbReference type="PROSITE" id="PS50983"/>
    </source>
</evidence>
<dbReference type="InterPro" id="IPR002491">
    <property type="entry name" value="ABC_transptr_periplasmic_BD"/>
</dbReference>
<dbReference type="InterPro" id="IPR054828">
    <property type="entry name" value="Vit_B12_bind_prot"/>
</dbReference>
<feature type="signal peptide" evidence="2">
    <location>
        <begin position="1"/>
        <end position="18"/>
    </location>
</feature>
<dbReference type="GO" id="GO:0071281">
    <property type="term" value="P:cellular response to iron ion"/>
    <property type="evidence" value="ECO:0007669"/>
    <property type="project" value="TreeGrafter"/>
</dbReference>
<dbReference type="PROSITE" id="PS50983">
    <property type="entry name" value="FE_B12_PBP"/>
    <property type="match status" value="1"/>
</dbReference>
<feature type="chain" id="PRO_5015138902" evidence="2">
    <location>
        <begin position="19"/>
        <end position="265"/>
    </location>
</feature>
<evidence type="ECO:0000313" key="5">
    <source>
        <dbReference type="Proteomes" id="UP000242181"/>
    </source>
</evidence>